<comment type="caution">
    <text evidence="1">The sequence shown here is derived from an EMBL/GenBank/DDBJ whole genome shotgun (WGS) entry which is preliminary data.</text>
</comment>
<reference evidence="1" key="1">
    <citation type="submission" date="2022-05" db="EMBL/GenBank/DDBJ databases">
        <title>Chromosome-level genome of Chaenocephalus aceratus.</title>
        <authorList>
            <person name="Park H."/>
        </authorList>
    </citation>
    <scope>NUCLEOTIDE SEQUENCE</scope>
    <source>
        <strain evidence="1">KU_202001</strain>
    </source>
</reference>
<keyword evidence="2" id="KW-1185">Reference proteome</keyword>
<evidence type="ECO:0000313" key="1">
    <source>
        <dbReference type="EMBL" id="KAI4801698.1"/>
    </source>
</evidence>
<organism evidence="1 2">
    <name type="scientific">Chaenocephalus aceratus</name>
    <name type="common">Blackfin icefish</name>
    <name type="synonym">Chaenichthys aceratus</name>
    <dbReference type="NCBI Taxonomy" id="36190"/>
    <lineage>
        <taxon>Eukaryota</taxon>
        <taxon>Metazoa</taxon>
        <taxon>Chordata</taxon>
        <taxon>Craniata</taxon>
        <taxon>Vertebrata</taxon>
        <taxon>Euteleostomi</taxon>
        <taxon>Actinopterygii</taxon>
        <taxon>Neopterygii</taxon>
        <taxon>Teleostei</taxon>
        <taxon>Neoteleostei</taxon>
        <taxon>Acanthomorphata</taxon>
        <taxon>Eupercaria</taxon>
        <taxon>Perciformes</taxon>
        <taxon>Notothenioidei</taxon>
        <taxon>Channichthyidae</taxon>
        <taxon>Chaenocephalus</taxon>
    </lineage>
</organism>
<dbReference type="EMBL" id="CM043808">
    <property type="protein sequence ID" value="KAI4801698.1"/>
    <property type="molecule type" value="Genomic_DNA"/>
</dbReference>
<feature type="non-terminal residue" evidence="1">
    <location>
        <position position="1"/>
    </location>
</feature>
<feature type="non-terminal residue" evidence="1">
    <location>
        <position position="105"/>
    </location>
</feature>
<protein>
    <submittedName>
        <fullName evidence="1">Uncharacterized protein</fullName>
    </submittedName>
</protein>
<dbReference type="Proteomes" id="UP001057452">
    <property type="component" value="Chromosome 24"/>
</dbReference>
<accession>A0ACB9VPK0</accession>
<sequence>LEVNSLHAEGRGSSCRAGVRRAQALAYDDIVVGPEREAQLWHTYVSKKCKSEGLEKSQTCSPFTSSLPNGSERRTVFTAMANILVNANLLGVWKMAERERREREG</sequence>
<evidence type="ECO:0000313" key="2">
    <source>
        <dbReference type="Proteomes" id="UP001057452"/>
    </source>
</evidence>
<name>A0ACB9VPK0_CHAAC</name>
<gene>
    <name evidence="1" type="ORF">KUCAC02_019576</name>
</gene>
<proteinExistence type="predicted"/>